<evidence type="ECO:0000256" key="4">
    <source>
        <dbReference type="SAM" id="MobiDB-lite"/>
    </source>
</evidence>
<keyword evidence="1" id="KW-0805">Transcription regulation</keyword>
<dbReference type="AlphaFoldDB" id="A0A2A4HX18"/>
<keyword evidence="7" id="KW-1185">Reference proteome</keyword>
<evidence type="ECO:0000256" key="2">
    <source>
        <dbReference type="ARBA" id="ARBA00023125"/>
    </source>
</evidence>
<comment type="caution">
    <text evidence="6">The sequence shown here is derived from an EMBL/GenBank/DDBJ whole genome shotgun (WGS) entry which is preliminary data.</text>
</comment>
<protein>
    <recommendedName>
        <fullName evidence="5">HTH araC/xylS-type domain-containing protein</fullName>
    </recommendedName>
</protein>
<evidence type="ECO:0000313" key="7">
    <source>
        <dbReference type="Proteomes" id="UP000218784"/>
    </source>
</evidence>
<dbReference type="Pfam" id="PF12833">
    <property type="entry name" value="HTH_18"/>
    <property type="match status" value="1"/>
</dbReference>
<dbReference type="Proteomes" id="UP000218784">
    <property type="component" value="Unassembled WGS sequence"/>
</dbReference>
<proteinExistence type="predicted"/>
<dbReference type="PROSITE" id="PS01124">
    <property type="entry name" value="HTH_ARAC_FAMILY_2"/>
    <property type="match status" value="1"/>
</dbReference>
<reference evidence="6 7" key="1">
    <citation type="submission" date="2017-09" db="EMBL/GenBank/DDBJ databases">
        <title>Sphingomonas ginsenosidimutans KACC 14949, whole genome shotgun sequence.</title>
        <authorList>
            <person name="Feng G."/>
            <person name="Zhu H."/>
        </authorList>
    </citation>
    <scope>NUCLEOTIDE SEQUENCE [LARGE SCALE GENOMIC DNA]</scope>
    <source>
        <strain evidence="6 7">KACC 14949</strain>
    </source>
</reference>
<feature type="region of interest" description="Disordered" evidence="4">
    <location>
        <begin position="70"/>
        <end position="97"/>
    </location>
</feature>
<dbReference type="GO" id="GO:0003700">
    <property type="term" value="F:DNA-binding transcription factor activity"/>
    <property type="evidence" value="ECO:0007669"/>
    <property type="project" value="InterPro"/>
</dbReference>
<dbReference type="EMBL" id="NWVD01000006">
    <property type="protein sequence ID" value="PCG08439.1"/>
    <property type="molecule type" value="Genomic_DNA"/>
</dbReference>
<dbReference type="GO" id="GO:0043565">
    <property type="term" value="F:sequence-specific DNA binding"/>
    <property type="evidence" value="ECO:0007669"/>
    <property type="project" value="InterPro"/>
</dbReference>
<sequence>MACGTRQPVLPPSMTLAPLSSVFGRSHSAAYAMRHPGRPDVVDRPEHEPPSGWRWRTECGASSQRAVFSETRSQMDCPRMSTGDEGSCRAGRGPPAEQHAMKTGFVRPASDLIEVVAGFRQRVSLSSAPPLTLALPARPELFVEFYFGNPYRTRSGHAPSTVLVGPTTRYHTDIEIAGTIDTFTIKFQPSGVHRLFGLPGPLLVDMAEEAGAVEAGFRDLRERLQVTPHFPRRIDIAQAWLRTRMLSARSPDVIDRAARLIRRSAGCVRLDHLAAQCAIDPRSFRRRFVEAVGVSPKLYSRISRFHAALELKGQQPTLTWTHVSQRFGYFDQSHLLRDMSAFADGMAVPGRYRSRDTDAAADISYSGR</sequence>
<gene>
    <name evidence="6" type="ORF">COA17_13530</name>
</gene>
<evidence type="ECO:0000256" key="3">
    <source>
        <dbReference type="ARBA" id="ARBA00023163"/>
    </source>
</evidence>
<keyword evidence="2" id="KW-0238">DNA-binding</keyword>
<organism evidence="6 7">
    <name type="scientific">Sphingomonas ginsenosidimutans</name>
    <dbReference type="NCBI Taxonomy" id="862134"/>
    <lineage>
        <taxon>Bacteria</taxon>
        <taxon>Pseudomonadati</taxon>
        <taxon>Pseudomonadota</taxon>
        <taxon>Alphaproteobacteria</taxon>
        <taxon>Sphingomonadales</taxon>
        <taxon>Sphingomonadaceae</taxon>
        <taxon>Sphingomonas</taxon>
    </lineage>
</organism>
<evidence type="ECO:0000256" key="1">
    <source>
        <dbReference type="ARBA" id="ARBA00023015"/>
    </source>
</evidence>
<keyword evidence="3" id="KW-0804">Transcription</keyword>
<dbReference type="PANTHER" id="PTHR46796">
    <property type="entry name" value="HTH-TYPE TRANSCRIPTIONAL ACTIVATOR RHAS-RELATED"/>
    <property type="match status" value="1"/>
</dbReference>
<dbReference type="Gene3D" id="1.10.10.60">
    <property type="entry name" value="Homeodomain-like"/>
    <property type="match status" value="1"/>
</dbReference>
<dbReference type="InterPro" id="IPR050204">
    <property type="entry name" value="AraC_XylS_family_regulators"/>
</dbReference>
<evidence type="ECO:0000259" key="5">
    <source>
        <dbReference type="PROSITE" id="PS01124"/>
    </source>
</evidence>
<name>A0A2A4HX18_9SPHN</name>
<feature type="domain" description="HTH araC/xylS-type" evidence="5">
    <location>
        <begin position="255"/>
        <end position="337"/>
    </location>
</feature>
<accession>A0A2A4HX18</accession>
<evidence type="ECO:0000313" key="6">
    <source>
        <dbReference type="EMBL" id="PCG08439.1"/>
    </source>
</evidence>
<dbReference type="PANTHER" id="PTHR46796:SF13">
    <property type="entry name" value="HTH-TYPE TRANSCRIPTIONAL ACTIVATOR RHAS"/>
    <property type="match status" value="1"/>
</dbReference>
<dbReference type="InterPro" id="IPR018060">
    <property type="entry name" value="HTH_AraC"/>
</dbReference>